<organism evidence="4">
    <name type="scientific">hydrothermal vent metagenome</name>
    <dbReference type="NCBI Taxonomy" id="652676"/>
    <lineage>
        <taxon>unclassified sequences</taxon>
        <taxon>metagenomes</taxon>
        <taxon>ecological metagenomes</taxon>
    </lineage>
</organism>
<dbReference type="Pfam" id="PF01297">
    <property type="entry name" value="ZnuA"/>
    <property type="match status" value="1"/>
</dbReference>
<dbReference type="PANTHER" id="PTHR42953:SF3">
    <property type="entry name" value="HIGH-AFFINITY ZINC UPTAKE SYSTEM PROTEIN ZNUA"/>
    <property type="match status" value="1"/>
</dbReference>
<keyword evidence="4" id="KW-0449">Lipoprotein</keyword>
<dbReference type="InterPro" id="IPR006127">
    <property type="entry name" value="ZnuA-like"/>
</dbReference>
<dbReference type="SUPFAM" id="SSF53807">
    <property type="entry name" value="Helical backbone' metal receptor"/>
    <property type="match status" value="1"/>
</dbReference>
<dbReference type="AlphaFoldDB" id="A0A1W1CEL8"/>
<accession>A0A1W1CEL8</accession>
<dbReference type="GO" id="GO:0030001">
    <property type="term" value="P:metal ion transport"/>
    <property type="evidence" value="ECO:0007669"/>
    <property type="project" value="InterPro"/>
</dbReference>
<protein>
    <submittedName>
        <fullName evidence="4">Candidate zinc-binding lipoprotein ZinT</fullName>
    </submittedName>
</protein>
<sequence>MKKAISLLLAISIALAVILFWQSNKASDIKDKRGIITTIYPIYYITKEIVGNNIKVNRLIKAGSEIHSFSPTPQDMVLLSKSELLITLGESLEPWVSKLSNATHIDTLSLFDNLNLIHHKEHIDPHIWLDFNNDIKIIESITNKLSKLYPSYSETFSKNATTLKKKFKDIDKQYRDGLKGCNQDTILVTHNAFGYMERNYGFKSKSIMGIFAHSKPNASKIAQLSNSIKEDSIKIMFFDPMSSHKSAKQLATDMSLSLMPLYPIGNISIDDEKNGEDIFTLLSKNLVSLKRGLECP</sequence>
<evidence type="ECO:0000256" key="2">
    <source>
        <dbReference type="ARBA" id="ARBA00022448"/>
    </source>
</evidence>
<evidence type="ECO:0000256" key="1">
    <source>
        <dbReference type="ARBA" id="ARBA00011028"/>
    </source>
</evidence>
<keyword evidence="3" id="KW-0732">Signal</keyword>
<proteinExistence type="inferred from homology"/>
<evidence type="ECO:0000313" key="4">
    <source>
        <dbReference type="EMBL" id="SFV64214.1"/>
    </source>
</evidence>
<reference evidence="4" key="1">
    <citation type="submission" date="2016-10" db="EMBL/GenBank/DDBJ databases">
        <authorList>
            <person name="de Groot N.N."/>
        </authorList>
    </citation>
    <scope>NUCLEOTIDE SEQUENCE</scope>
</reference>
<dbReference type="GO" id="GO:0007155">
    <property type="term" value="P:cell adhesion"/>
    <property type="evidence" value="ECO:0007669"/>
    <property type="project" value="InterPro"/>
</dbReference>
<dbReference type="InterPro" id="IPR006128">
    <property type="entry name" value="Lipoprotein_PsaA-like"/>
</dbReference>
<dbReference type="InterPro" id="IPR050492">
    <property type="entry name" value="Bact_metal-bind_prot9"/>
</dbReference>
<dbReference type="PRINTS" id="PR00690">
    <property type="entry name" value="ADHESNFAMILY"/>
</dbReference>
<evidence type="ECO:0000256" key="3">
    <source>
        <dbReference type="ARBA" id="ARBA00022729"/>
    </source>
</evidence>
<gene>
    <name evidence="4" type="ORF">MNB_SV-9-277</name>
</gene>
<keyword evidence="2" id="KW-0813">Transport</keyword>
<dbReference type="GO" id="GO:0046872">
    <property type="term" value="F:metal ion binding"/>
    <property type="evidence" value="ECO:0007669"/>
    <property type="project" value="InterPro"/>
</dbReference>
<comment type="similarity">
    <text evidence="1">Belongs to the bacterial solute-binding protein 9 family.</text>
</comment>
<dbReference type="EMBL" id="FPHG01000064">
    <property type="protein sequence ID" value="SFV64214.1"/>
    <property type="molecule type" value="Genomic_DNA"/>
</dbReference>
<dbReference type="PANTHER" id="PTHR42953">
    <property type="entry name" value="HIGH-AFFINITY ZINC UPTAKE SYSTEM PROTEIN ZNUA-RELATED"/>
    <property type="match status" value="1"/>
</dbReference>
<name>A0A1W1CEL8_9ZZZZ</name>
<dbReference type="Gene3D" id="3.40.50.1980">
    <property type="entry name" value="Nitrogenase molybdenum iron protein domain"/>
    <property type="match status" value="2"/>
</dbReference>